<dbReference type="Proteomes" id="UP001184861">
    <property type="component" value="Unassembled WGS sequence"/>
</dbReference>
<dbReference type="RefSeq" id="WP_309944915.1">
    <property type="nucleotide sequence ID" value="NZ_JAVDQY010000001.1"/>
</dbReference>
<accession>A0AAE3Y8G3</accession>
<protein>
    <recommendedName>
        <fullName evidence="3">Lipocalin-like domain-containing protein</fullName>
    </recommendedName>
</protein>
<gene>
    <name evidence="1" type="ORF">J2787_000873</name>
</gene>
<sequence>METKKNAPISHSIKYVGGNEGVNLSQENQKKVFGKWKLTNAIFFNDSKKIETKIKINKNVIIKEIGIFETENKIIASKYNTVGTYKFNDLDTLNTVYYVFSITNNKMMMQTPNLFRVVNGNITKDRARVNLFFVKE</sequence>
<evidence type="ECO:0008006" key="3">
    <source>
        <dbReference type="Google" id="ProtNLM"/>
    </source>
</evidence>
<reference evidence="1" key="1">
    <citation type="submission" date="2023-07" db="EMBL/GenBank/DDBJ databases">
        <title>Sorghum-associated microbial communities from plants grown in Nebraska, USA.</title>
        <authorList>
            <person name="Schachtman D."/>
        </authorList>
    </citation>
    <scope>NUCLEOTIDE SEQUENCE</scope>
    <source>
        <strain evidence="1">DS2360</strain>
    </source>
</reference>
<name>A0AAE3Y8G3_9FLAO</name>
<evidence type="ECO:0000313" key="2">
    <source>
        <dbReference type="Proteomes" id="UP001184861"/>
    </source>
</evidence>
<organism evidence="1 2">
    <name type="scientific">Chryseobacterium rhizosphaerae</name>
    <dbReference type="NCBI Taxonomy" id="395937"/>
    <lineage>
        <taxon>Bacteria</taxon>
        <taxon>Pseudomonadati</taxon>
        <taxon>Bacteroidota</taxon>
        <taxon>Flavobacteriia</taxon>
        <taxon>Flavobacteriales</taxon>
        <taxon>Weeksellaceae</taxon>
        <taxon>Chryseobacterium group</taxon>
        <taxon>Chryseobacterium</taxon>
    </lineage>
</organism>
<dbReference type="AlphaFoldDB" id="A0AAE3Y8G3"/>
<dbReference type="EMBL" id="JAVDQY010000001">
    <property type="protein sequence ID" value="MDR6525503.1"/>
    <property type="molecule type" value="Genomic_DNA"/>
</dbReference>
<comment type="caution">
    <text evidence="1">The sequence shown here is derived from an EMBL/GenBank/DDBJ whole genome shotgun (WGS) entry which is preliminary data.</text>
</comment>
<evidence type="ECO:0000313" key="1">
    <source>
        <dbReference type="EMBL" id="MDR6525503.1"/>
    </source>
</evidence>
<proteinExistence type="predicted"/>